<dbReference type="RefSeq" id="WP_077750905.1">
    <property type="nucleotide sequence ID" value="NZ_CP014782.1"/>
</dbReference>
<evidence type="ECO:0000313" key="23">
    <source>
        <dbReference type="Proteomes" id="UP000189545"/>
    </source>
</evidence>
<dbReference type="NCBIfam" id="NF010478">
    <property type="entry name" value="PRK13903.1"/>
    <property type="match status" value="1"/>
</dbReference>
<dbReference type="InterPro" id="IPR016169">
    <property type="entry name" value="FAD-bd_PCMH_sub2"/>
</dbReference>
<dbReference type="Pfam" id="PF02873">
    <property type="entry name" value="MurB_C"/>
    <property type="match status" value="1"/>
</dbReference>
<evidence type="ECO:0000256" key="9">
    <source>
        <dbReference type="ARBA" id="ARBA00022618"/>
    </source>
</evidence>
<evidence type="ECO:0000256" key="10">
    <source>
        <dbReference type="ARBA" id="ARBA00022630"/>
    </source>
</evidence>
<evidence type="ECO:0000256" key="12">
    <source>
        <dbReference type="ARBA" id="ARBA00022857"/>
    </source>
</evidence>
<evidence type="ECO:0000256" key="8">
    <source>
        <dbReference type="ARBA" id="ARBA00022490"/>
    </source>
</evidence>
<evidence type="ECO:0000256" key="20">
    <source>
        <dbReference type="HAMAP-Rule" id="MF_00037"/>
    </source>
</evidence>
<keyword evidence="13 20" id="KW-0133">Cell shape</keyword>
<dbReference type="GO" id="GO:0008360">
    <property type="term" value="P:regulation of cell shape"/>
    <property type="evidence" value="ECO:0007669"/>
    <property type="project" value="UniProtKB-KW"/>
</dbReference>
<keyword evidence="17 20" id="KW-0961">Cell wall biogenesis/degradation</keyword>
<accession>A0A1S6HJ74</accession>
<keyword evidence="15 20" id="KW-0560">Oxidoreductase</keyword>
<dbReference type="GO" id="GO:0051301">
    <property type="term" value="P:cell division"/>
    <property type="evidence" value="ECO:0007669"/>
    <property type="project" value="UniProtKB-KW"/>
</dbReference>
<dbReference type="Gene3D" id="3.30.465.10">
    <property type="match status" value="1"/>
</dbReference>
<dbReference type="InterPro" id="IPR036635">
    <property type="entry name" value="MurB_C_sf"/>
</dbReference>
<evidence type="ECO:0000256" key="18">
    <source>
        <dbReference type="ARBA" id="ARBA00031026"/>
    </source>
</evidence>
<evidence type="ECO:0000256" key="13">
    <source>
        <dbReference type="ARBA" id="ARBA00022960"/>
    </source>
</evidence>
<dbReference type="SUPFAM" id="SSF56194">
    <property type="entry name" value="Uridine diphospho-N-Acetylenolpyruvylglucosamine reductase, MurB, C-terminal domain"/>
    <property type="match status" value="1"/>
</dbReference>
<comment type="pathway">
    <text evidence="4 20">Cell wall biogenesis; peptidoglycan biosynthesis.</text>
</comment>
<gene>
    <name evidence="20" type="primary">murB</name>
    <name evidence="22" type="ORF">Sps_00344</name>
</gene>
<keyword evidence="10 20" id="KW-0285">Flavoprotein</keyword>
<evidence type="ECO:0000256" key="1">
    <source>
        <dbReference type="ARBA" id="ARBA00001974"/>
    </source>
</evidence>
<protein>
    <recommendedName>
        <fullName evidence="7 20">UDP-N-acetylenolpyruvoylglucosamine reductase</fullName>
        <ecNumber evidence="6 20">1.3.1.98</ecNumber>
    </recommendedName>
    <alternativeName>
        <fullName evidence="18 20">UDP-N-acetylmuramate dehydrogenase</fullName>
    </alternativeName>
</protein>
<evidence type="ECO:0000256" key="7">
    <source>
        <dbReference type="ARBA" id="ARBA00015188"/>
    </source>
</evidence>
<feature type="active site" evidence="20">
    <location>
        <position position="328"/>
    </location>
</feature>
<evidence type="ECO:0000256" key="19">
    <source>
        <dbReference type="ARBA" id="ARBA00048914"/>
    </source>
</evidence>
<comment type="function">
    <text evidence="2 20">Cell wall formation.</text>
</comment>
<name>A0A1S6HJ74_9GAMM</name>
<dbReference type="GO" id="GO:0005829">
    <property type="term" value="C:cytosol"/>
    <property type="evidence" value="ECO:0007669"/>
    <property type="project" value="TreeGrafter"/>
</dbReference>
<dbReference type="UniPathway" id="UPA00219"/>
<dbReference type="InterPro" id="IPR006094">
    <property type="entry name" value="Oxid_FAD_bind_N"/>
</dbReference>
<comment type="catalytic activity">
    <reaction evidence="19 20">
        <text>UDP-N-acetyl-alpha-D-muramate + NADP(+) = UDP-N-acetyl-3-O-(1-carboxyvinyl)-alpha-D-glucosamine + NADPH + H(+)</text>
        <dbReference type="Rhea" id="RHEA:12248"/>
        <dbReference type="ChEBI" id="CHEBI:15378"/>
        <dbReference type="ChEBI" id="CHEBI:57783"/>
        <dbReference type="ChEBI" id="CHEBI:58349"/>
        <dbReference type="ChEBI" id="CHEBI:68483"/>
        <dbReference type="ChEBI" id="CHEBI:70757"/>
        <dbReference type="EC" id="1.3.1.98"/>
    </reaction>
</comment>
<reference evidence="22 23" key="1">
    <citation type="submission" date="2016-03" db="EMBL/GenBank/DDBJ databases">
        <title>Complete genome sequence of Shewanella psychrophila WP2, a deep sea bacterium isolated from west Pacific sediment.</title>
        <authorList>
            <person name="Xu G."/>
            <person name="Jian H."/>
        </authorList>
    </citation>
    <scope>NUCLEOTIDE SEQUENCE [LARGE SCALE GENOMIC DNA]</scope>
    <source>
        <strain evidence="22 23">WP2</strain>
    </source>
</reference>
<dbReference type="GO" id="GO:0009252">
    <property type="term" value="P:peptidoglycan biosynthetic process"/>
    <property type="evidence" value="ECO:0007669"/>
    <property type="project" value="UniProtKB-UniRule"/>
</dbReference>
<proteinExistence type="inferred from homology"/>
<dbReference type="InterPro" id="IPR036318">
    <property type="entry name" value="FAD-bd_PCMH-like_sf"/>
</dbReference>
<dbReference type="InterPro" id="IPR003170">
    <property type="entry name" value="MurB"/>
</dbReference>
<evidence type="ECO:0000256" key="16">
    <source>
        <dbReference type="ARBA" id="ARBA00023306"/>
    </source>
</evidence>
<organism evidence="22 23">
    <name type="scientific">Shewanella psychrophila</name>
    <dbReference type="NCBI Taxonomy" id="225848"/>
    <lineage>
        <taxon>Bacteria</taxon>
        <taxon>Pseudomonadati</taxon>
        <taxon>Pseudomonadota</taxon>
        <taxon>Gammaproteobacteria</taxon>
        <taxon>Alteromonadales</taxon>
        <taxon>Shewanellaceae</taxon>
        <taxon>Shewanella</taxon>
    </lineage>
</organism>
<keyword evidence="14 20" id="KW-0573">Peptidoglycan synthesis</keyword>
<evidence type="ECO:0000259" key="21">
    <source>
        <dbReference type="PROSITE" id="PS51387"/>
    </source>
</evidence>
<keyword evidence="16 20" id="KW-0131">Cell cycle</keyword>
<evidence type="ECO:0000256" key="3">
    <source>
        <dbReference type="ARBA" id="ARBA00004496"/>
    </source>
</evidence>
<comment type="subcellular location">
    <subcellularLocation>
        <location evidence="3 20">Cytoplasm</location>
    </subcellularLocation>
</comment>
<dbReference type="PANTHER" id="PTHR21071:SF4">
    <property type="entry name" value="UDP-N-ACETYLENOLPYRUVOYLGLUCOSAMINE REDUCTASE"/>
    <property type="match status" value="1"/>
</dbReference>
<evidence type="ECO:0000313" key="22">
    <source>
        <dbReference type="EMBL" id="AQS35559.1"/>
    </source>
</evidence>
<dbReference type="AlphaFoldDB" id="A0A1S6HJ74"/>
<evidence type="ECO:0000256" key="17">
    <source>
        <dbReference type="ARBA" id="ARBA00023316"/>
    </source>
</evidence>
<dbReference type="STRING" id="225848.Sps_00344"/>
<keyword evidence="23" id="KW-1185">Reference proteome</keyword>
<keyword evidence="9 20" id="KW-0132">Cell division</keyword>
<dbReference type="InterPro" id="IPR016166">
    <property type="entry name" value="FAD-bd_PCMH"/>
</dbReference>
<keyword evidence="8 20" id="KW-0963">Cytoplasm</keyword>
<dbReference type="GO" id="GO:0071949">
    <property type="term" value="F:FAD binding"/>
    <property type="evidence" value="ECO:0007669"/>
    <property type="project" value="InterPro"/>
</dbReference>
<dbReference type="Proteomes" id="UP000189545">
    <property type="component" value="Chromosome"/>
</dbReference>
<evidence type="ECO:0000256" key="11">
    <source>
        <dbReference type="ARBA" id="ARBA00022827"/>
    </source>
</evidence>
<dbReference type="EC" id="1.3.1.98" evidence="6 20"/>
<evidence type="ECO:0000256" key="6">
    <source>
        <dbReference type="ARBA" id="ARBA00012518"/>
    </source>
</evidence>
<keyword evidence="11 20" id="KW-0274">FAD</keyword>
<dbReference type="KEGG" id="spsw:Sps_00344"/>
<evidence type="ECO:0000256" key="15">
    <source>
        <dbReference type="ARBA" id="ARBA00023002"/>
    </source>
</evidence>
<evidence type="ECO:0000256" key="14">
    <source>
        <dbReference type="ARBA" id="ARBA00022984"/>
    </source>
</evidence>
<dbReference type="GO" id="GO:0008762">
    <property type="term" value="F:UDP-N-acetylmuramate dehydrogenase activity"/>
    <property type="evidence" value="ECO:0007669"/>
    <property type="project" value="UniProtKB-UniRule"/>
</dbReference>
<dbReference type="HAMAP" id="MF_00037">
    <property type="entry name" value="MurB"/>
    <property type="match status" value="1"/>
</dbReference>
<evidence type="ECO:0000256" key="2">
    <source>
        <dbReference type="ARBA" id="ARBA00003921"/>
    </source>
</evidence>
<evidence type="ECO:0000256" key="4">
    <source>
        <dbReference type="ARBA" id="ARBA00004752"/>
    </source>
</evidence>
<dbReference type="NCBIfam" id="NF000755">
    <property type="entry name" value="PRK00046.1"/>
    <property type="match status" value="1"/>
</dbReference>
<feature type="domain" description="FAD-binding PCMH-type" evidence="21">
    <location>
        <begin position="16"/>
        <end position="186"/>
    </location>
</feature>
<evidence type="ECO:0000256" key="5">
    <source>
        <dbReference type="ARBA" id="ARBA00010485"/>
    </source>
</evidence>
<dbReference type="EMBL" id="CP014782">
    <property type="protein sequence ID" value="AQS35559.1"/>
    <property type="molecule type" value="Genomic_DNA"/>
</dbReference>
<dbReference type="GO" id="GO:0071555">
    <property type="term" value="P:cell wall organization"/>
    <property type="evidence" value="ECO:0007669"/>
    <property type="project" value="UniProtKB-KW"/>
</dbReference>
<comment type="cofactor">
    <cofactor evidence="1 20">
        <name>FAD</name>
        <dbReference type="ChEBI" id="CHEBI:57692"/>
    </cofactor>
</comment>
<dbReference type="InterPro" id="IPR011601">
    <property type="entry name" value="MurB_C"/>
</dbReference>
<dbReference type="OrthoDB" id="9804753at2"/>
<feature type="active site" description="Proton donor" evidence="20">
    <location>
        <position position="232"/>
    </location>
</feature>
<dbReference type="Gene3D" id="3.90.78.10">
    <property type="entry name" value="UDP-N-acetylenolpyruvoylglucosamine reductase, C-terminal domain"/>
    <property type="match status" value="1"/>
</dbReference>
<keyword evidence="12 20" id="KW-0521">NADP</keyword>
<dbReference type="NCBIfam" id="TIGR00179">
    <property type="entry name" value="murB"/>
    <property type="match status" value="1"/>
</dbReference>
<dbReference type="PROSITE" id="PS51387">
    <property type="entry name" value="FAD_PCMH"/>
    <property type="match status" value="1"/>
</dbReference>
<dbReference type="SUPFAM" id="SSF56176">
    <property type="entry name" value="FAD-binding/transporter-associated domain-like"/>
    <property type="match status" value="1"/>
</dbReference>
<dbReference type="PANTHER" id="PTHR21071">
    <property type="entry name" value="UDP-N-ACETYLENOLPYRUVOYLGLUCOSAMINE REDUCTASE"/>
    <property type="match status" value="1"/>
</dbReference>
<dbReference type="Pfam" id="PF01565">
    <property type="entry name" value="FAD_binding_4"/>
    <property type="match status" value="1"/>
</dbReference>
<comment type="similarity">
    <text evidence="5 20">Belongs to the MurB family.</text>
</comment>
<sequence length="343" mass="37377">MSAVPYSLKSYNTFQIEHSCGQLIHAKTKDELISACLELYLSDEPFLVLGGGSNIVLTDDYLGSVVHIETKGIEFTEDDEYHYLSVAAGENWPQLVERTLSMSIAGLENLALIPGTVGAAPIQNIGAYGVELMQLCDWVEYLDLRTGDLKRLNAHECLFKYRDSIFKGDLLTCAVITEVGLKLSKQWQPVISYGPLRAFKEASVTAKQIYECICNMRNTKLPNPDVLGNAGSFFKNPIVSRAVFDSLVENHPGIVGFTVDDDSIKLAAGWLIDRAGLKGLKVGDAAVHEQQALVLVNMGQATGKDVTQLARKVIKAVAGRYGIELEAEPRIIGANGEKGLADD</sequence>
<feature type="active site" evidence="20">
    <location>
        <position position="162"/>
    </location>
</feature>
<dbReference type="InterPro" id="IPR016167">
    <property type="entry name" value="FAD-bd_PCMH_sub1"/>
</dbReference>
<dbReference type="Gene3D" id="3.30.43.10">
    <property type="entry name" value="Uridine Diphospho-n-acetylenolpyruvylglucosamine Reductase, domain 2"/>
    <property type="match status" value="1"/>
</dbReference>